<name>A0A0F3RNP9_ORITS</name>
<dbReference type="PANTHER" id="PTHR19211">
    <property type="entry name" value="ATP-BINDING TRANSPORT PROTEIN-RELATED"/>
    <property type="match status" value="1"/>
</dbReference>
<dbReference type="InterPro" id="IPR050611">
    <property type="entry name" value="ABCF"/>
</dbReference>
<evidence type="ECO:0000313" key="3">
    <source>
        <dbReference type="EMBL" id="KJW07807.1"/>
    </source>
</evidence>
<evidence type="ECO:0000259" key="2">
    <source>
        <dbReference type="Pfam" id="PF00005"/>
    </source>
</evidence>
<dbReference type="Proteomes" id="UP000033580">
    <property type="component" value="Unassembled WGS sequence"/>
</dbReference>
<gene>
    <name evidence="3" type="ORF">OTUT144_0118</name>
</gene>
<comment type="caution">
    <text evidence="3">The sequence shown here is derived from an EMBL/GenBank/DDBJ whole genome shotgun (WGS) entry which is preliminary data.</text>
</comment>
<evidence type="ECO:0000256" key="1">
    <source>
        <dbReference type="ARBA" id="ARBA00022737"/>
    </source>
</evidence>
<feature type="domain" description="ABC transporter" evidence="2">
    <location>
        <begin position="20"/>
        <end position="57"/>
    </location>
</feature>
<dbReference type="AlphaFoldDB" id="A0A0F3RNP9"/>
<sequence>MLIWSHIEVRRHLNDCLFRKNEEVNAIVSTLSGGEKARLSLAQIAAKTPKLLILDEISNNLDLETKEHVMQVLKAYPGAMIIISHDADFLEEIRVNSYLEINNGVLS</sequence>
<dbReference type="Gene3D" id="3.40.50.300">
    <property type="entry name" value="P-loop containing nucleotide triphosphate hydrolases"/>
    <property type="match status" value="1"/>
</dbReference>
<dbReference type="Pfam" id="PF00005">
    <property type="entry name" value="ABC_tran"/>
    <property type="match status" value="1"/>
</dbReference>
<proteinExistence type="predicted"/>
<dbReference type="GO" id="GO:0005524">
    <property type="term" value="F:ATP binding"/>
    <property type="evidence" value="ECO:0007669"/>
    <property type="project" value="InterPro"/>
</dbReference>
<dbReference type="PANTHER" id="PTHR19211:SF14">
    <property type="entry name" value="ATP-BINDING CASSETTE SUB-FAMILY F MEMBER 1"/>
    <property type="match status" value="1"/>
</dbReference>
<evidence type="ECO:0000313" key="4">
    <source>
        <dbReference type="Proteomes" id="UP000033580"/>
    </source>
</evidence>
<reference evidence="3 4" key="1">
    <citation type="submission" date="2015-01" db="EMBL/GenBank/DDBJ databases">
        <title>Genome Sequencing of Rickettsiales.</title>
        <authorList>
            <person name="Daugherty S.C."/>
            <person name="Su Q."/>
            <person name="Abolude K."/>
            <person name="Beier-Sexton M."/>
            <person name="Carlyon J.A."/>
            <person name="Carter R."/>
            <person name="Day N.P."/>
            <person name="Dumler S.J."/>
            <person name="Dyachenko V."/>
            <person name="Godinez A."/>
            <person name="Kurtti T.J."/>
            <person name="Lichay M."/>
            <person name="Mullins K.E."/>
            <person name="Ott S."/>
            <person name="Pappas-Brown V."/>
            <person name="Paris D.H."/>
            <person name="Patel P."/>
            <person name="Richards A.L."/>
            <person name="Sadzewicz L."/>
            <person name="Sears K."/>
            <person name="Seidman D."/>
            <person name="Sengamalay N."/>
            <person name="Stenos J."/>
            <person name="Tallon L.J."/>
            <person name="Vincent G."/>
            <person name="Fraser C.M."/>
            <person name="Munderloh U."/>
            <person name="Dunning-Hotopp J.C."/>
        </authorList>
    </citation>
    <scope>NUCLEOTIDE SEQUENCE [LARGE SCALE GENOMIC DNA]</scope>
    <source>
        <strain evidence="3 4">UT144</strain>
    </source>
</reference>
<protein>
    <submittedName>
        <fullName evidence="3">ABC transporter family protein</fullName>
    </submittedName>
</protein>
<dbReference type="InterPro" id="IPR003439">
    <property type="entry name" value="ABC_transporter-like_ATP-bd"/>
</dbReference>
<dbReference type="GO" id="GO:0016887">
    <property type="term" value="F:ATP hydrolysis activity"/>
    <property type="evidence" value="ECO:0007669"/>
    <property type="project" value="InterPro"/>
</dbReference>
<organism evidence="3 4">
    <name type="scientific">Orientia tsutsugamushi str. UT144</name>
    <dbReference type="NCBI Taxonomy" id="1441384"/>
    <lineage>
        <taxon>Bacteria</taxon>
        <taxon>Pseudomonadati</taxon>
        <taxon>Pseudomonadota</taxon>
        <taxon>Alphaproteobacteria</taxon>
        <taxon>Rickettsiales</taxon>
        <taxon>Rickettsiaceae</taxon>
        <taxon>Rickettsieae</taxon>
        <taxon>Orientia</taxon>
    </lineage>
</organism>
<dbReference type="InterPro" id="IPR027417">
    <property type="entry name" value="P-loop_NTPase"/>
</dbReference>
<keyword evidence="1" id="KW-0677">Repeat</keyword>
<dbReference type="PATRIC" id="fig|1441384.3.peg.1639"/>
<dbReference type="EMBL" id="LAOR01000004">
    <property type="protein sequence ID" value="KJW07807.1"/>
    <property type="molecule type" value="Genomic_DNA"/>
</dbReference>
<dbReference type="SUPFAM" id="SSF52540">
    <property type="entry name" value="P-loop containing nucleoside triphosphate hydrolases"/>
    <property type="match status" value="1"/>
</dbReference>
<accession>A0A0F3RNP9</accession>